<evidence type="ECO:0000313" key="4">
    <source>
        <dbReference type="Proteomes" id="UP001141552"/>
    </source>
</evidence>
<accession>A0A9Q0G1A3</accession>
<dbReference type="CDD" id="cd10567">
    <property type="entry name" value="SWIB-MDM2_like"/>
    <property type="match status" value="1"/>
</dbReference>
<evidence type="ECO:0000256" key="1">
    <source>
        <dbReference type="SAM" id="MobiDB-lite"/>
    </source>
</evidence>
<proteinExistence type="predicted"/>
<dbReference type="SUPFAM" id="SSF47592">
    <property type="entry name" value="SWIB/MDM2 domain"/>
    <property type="match status" value="1"/>
</dbReference>
<sequence>MASVAGRVGRGMMGAAAAGSKRKKAGLVKHPAYACLGSVVNAQLKANQTPPSTSQLGKFLGIRDPPRSDVSKLISKFIKLHNRQNPGMKRDRLSEDKVWTLLQGKERVGIPEIAKLLSQQSVRR</sequence>
<organism evidence="3 4">
    <name type="scientific">Turnera subulata</name>
    <dbReference type="NCBI Taxonomy" id="218843"/>
    <lineage>
        <taxon>Eukaryota</taxon>
        <taxon>Viridiplantae</taxon>
        <taxon>Streptophyta</taxon>
        <taxon>Embryophyta</taxon>
        <taxon>Tracheophyta</taxon>
        <taxon>Spermatophyta</taxon>
        <taxon>Magnoliopsida</taxon>
        <taxon>eudicotyledons</taxon>
        <taxon>Gunneridae</taxon>
        <taxon>Pentapetalae</taxon>
        <taxon>rosids</taxon>
        <taxon>fabids</taxon>
        <taxon>Malpighiales</taxon>
        <taxon>Passifloraceae</taxon>
        <taxon>Turnera</taxon>
    </lineage>
</organism>
<dbReference type="EMBL" id="JAKUCV010002705">
    <property type="protein sequence ID" value="KAJ4841758.1"/>
    <property type="molecule type" value="Genomic_DNA"/>
</dbReference>
<gene>
    <name evidence="3" type="ORF">Tsubulata_035719</name>
</gene>
<feature type="domain" description="DM2" evidence="2">
    <location>
        <begin position="54"/>
        <end position="119"/>
    </location>
</feature>
<evidence type="ECO:0000313" key="3">
    <source>
        <dbReference type="EMBL" id="KAJ4841758.1"/>
    </source>
</evidence>
<dbReference type="Pfam" id="PF02201">
    <property type="entry name" value="SWIB"/>
    <property type="match status" value="1"/>
</dbReference>
<name>A0A9Q0G1A3_9ROSI</name>
<feature type="region of interest" description="Disordered" evidence="1">
    <location>
        <begin position="1"/>
        <end position="22"/>
    </location>
</feature>
<dbReference type="OrthoDB" id="1164142at2759"/>
<evidence type="ECO:0000259" key="2">
    <source>
        <dbReference type="Pfam" id="PF02201"/>
    </source>
</evidence>
<protein>
    <recommendedName>
        <fullName evidence="2">DM2 domain-containing protein</fullName>
    </recommendedName>
</protein>
<dbReference type="Proteomes" id="UP001141552">
    <property type="component" value="Unassembled WGS sequence"/>
</dbReference>
<dbReference type="Gene3D" id="1.10.245.10">
    <property type="entry name" value="SWIB/MDM2 domain"/>
    <property type="match status" value="1"/>
</dbReference>
<reference evidence="3" key="1">
    <citation type="submission" date="2022-02" db="EMBL/GenBank/DDBJ databases">
        <authorList>
            <person name="Henning P.M."/>
            <person name="McCubbin A.G."/>
            <person name="Shore J.S."/>
        </authorList>
    </citation>
    <scope>NUCLEOTIDE SEQUENCE</scope>
    <source>
        <strain evidence="3">F60SS</strain>
        <tissue evidence="3">Leaves</tissue>
    </source>
</reference>
<dbReference type="InterPro" id="IPR036885">
    <property type="entry name" value="SWIB_MDM2_dom_sf"/>
</dbReference>
<comment type="caution">
    <text evidence="3">The sequence shown here is derived from an EMBL/GenBank/DDBJ whole genome shotgun (WGS) entry which is preliminary data.</text>
</comment>
<dbReference type="AlphaFoldDB" id="A0A9Q0G1A3"/>
<dbReference type="InterPro" id="IPR003121">
    <property type="entry name" value="SWIB_MDM2_domain"/>
</dbReference>
<reference evidence="3" key="2">
    <citation type="journal article" date="2023" name="Plants (Basel)">
        <title>Annotation of the Turnera subulata (Passifloraceae) Draft Genome Reveals the S-Locus Evolved after the Divergence of Turneroideae from Passifloroideae in a Stepwise Manner.</title>
        <authorList>
            <person name="Henning P.M."/>
            <person name="Roalson E.H."/>
            <person name="Mir W."/>
            <person name="McCubbin A.G."/>
            <person name="Shore J.S."/>
        </authorList>
    </citation>
    <scope>NUCLEOTIDE SEQUENCE</scope>
    <source>
        <strain evidence="3">F60SS</strain>
    </source>
</reference>
<keyword evidence="4" id="KW-1185">Reference proteome</keyword>